<organism evidence="1 2">
    <name type="scientific">Borreliella chilensis</name>
    <dbReference type="NCBI Taxonomy" id="1245910"/>
    <lineage>
        <taxon>Bacteria</taxon>
        <taxon>Pseudomonadati</taxon>
        <taxon>Spirochaetota</taxon>
        <taxon>Spirochaetia</taxon>
        <taxon>Spirochaetales</taxon>
        <taxon>Borreliaceae</taxon>
        <taxon>Borreliella</taxon>
    </lineage>
</organism>
<gene>
    <name evidence="1" type="ORF">OY14_02255</name>
</gene>
<dbReference type="HOGENOM" id="CLU_1297812_0_0_12"/>
<dbReference type="EMBL" id="CP009910">
    <property type="protein sequence ID" value="AJA90268.1"/>
    <property type="molecule type" value="Genomic_DNA"/>
</dbReference>
<dbReference type="AlphaFoldDB" id="A0A0A7UXW5"/>
<dbReference type="KEGG" id="bchi:OY14_02255"/>
<reference evidence="1 2" key="1">
    <citation type="journal article" date="2015" name="Genome Announc.">
        <title>Genome Sequence of Borrelia chilensis VA1, a South American Member of the Lyme Borreliosis Group.</title>
        <authorList>
            <person name="Huang W."/>
            <person name="Ojaimi C."/>
            <person name="Fallon J.T."/>
            <person name="Travisany D."/>
            <person name="Maass A."/>
            <person name="Ivanova L."/>
            <person name="Tomova A."/>
            <person name="Gonzalez-Acuna D."/>
            <person name="Godfrey H.P."/>
            <person name="Cabello F.C."/>
        </authorList>
    </citation>
    <scope>NUCLEOTIDE SEQUENCE [LARGE SCALE GENOMIC DNA]</scope>
    <source>
        <strain evidence="1 2">VA1</strain>
    </source>
</reference>
<dbReference type="STRING" id="1245910.OY14_02255"/>
<sequence>MRQKLIWIVLFCFLSCRSESQLAEIILIEFLDSIKNFQSQPEIFFDYLNIPNDDDVRAKICGLKSQAKDDFIFYPLFFNNLKYEIIGKKNITKGFEFEVVIKNVNFQSGIGKLFVKLNKIEKRSSKIRNLEKKERKKIFKNLINEVIKELDNFDYTEIVHFFRLVNSSSEGYKIELLGDVFNMQVRNKLINDLFLVLAPGISNSVLSLKNINK</sequence>
<evidence type="ECO:0000313" key="1">
    <source>
        <dbReference type="EMBL" id="AJA90268.1"/>
    </source>
</evidence>
<dbReference type="Proteomes" id="UP000030940">
    <property type="component" value="Chromosome"/>
</dbReference>
<name>A0A0A7UXW5_9SPIR</name>
<protein>
    <submittedName>
        <fullName evidence="1">Uncharacterized protein</fullName>
    </submittedName>
</protein>
<evidence type="ECO:0000313" key="2">
    <source>
        <dbReference type="Proteomes" id="UP000030940"/>
    </source>
</evidence>
<keyword evidence="2" id="KW-1185">Reference proteome</keyword>
<accession>A0A0A7UXW5</accession>
<proteinExistence type="predicted"/>